<dbReference type="PROSITE" id="PS50088">
    <property type="entry name" value="ANK_REPEAT"/>
    <property type="match status" value="1"/>
</dbReference>
<name>A0AAD8XD18_GLOAC</name>
<dbReference type="Gene3D" id="1.25.40.20">
    <property type="entry name" value="Ankyrin repeat-containing domain"/>
    <property type="match status" value="1"/>
</dbReference>
<dbReference type="SUPFAM" id="SSF48403">
    <property type="entry name" value="Ankyrin repeat"/>
    <property type="match status" value="1"/>
</dbReference>
<sequence>MYETADIVSACGGLIVGDEMSRVVRISHYAAQEYFEAIAKTCFPNAHYKISGACAAYLIHFGLSDRLCWISMPYLDGVLNEKLSCDISGTPRELLAYAQDNWCKHVHQSDAVTLHENVQELLDHKSIAASLAGIGTCDEASLLHVVAALEIDIAVAQIVSGNKDVVHIKDVRGRTALYYATLHGCESTVRLLLENGASPEGQPGKWGQDGDRLPSSTPFVATMQNNDT</sequence>
<dbReference type="Pfam" id="PF12796">
    <property type="entry name" value="Ank_2"/>
    <property type="match status" value="1"/>
</dbReference>
<feature type="repeat" description="ANK" evidence="1">
    <location>
        <begin position="172"/>
        <end position="204"/>
    </location>
</feature>
<dbReference type="Proteomes" id="UP001244207">
    <property type="component" value="Unassembled WGS sequence"/>
</dbReference>
<organism evidence="3 4">
    <name type="scientific">Glomerella acutata</name>
    <name type="common">Colletotrichum acutatum</name>
    <dbReference type="NCBI Taxonomy" id="27357"/>
    <lineage>
        <taxon>Eukaryota</taxon>
        <taxon>Fungi</taxon>
        <taxon>Dikarya</taxon>
        <taxon>Ascomycota</taxon>
        <taxon>Pezizomycotina</taxon>
        <taxon>Sordariomycetes</taxon>
        <taxon>Hypocreomycetidae</taxon>
        <taxon>Glomerellales</taxon>
        <taxon>Glomerellaceae</taxon>
        <taxon>Colletotrichum</taxon>
        <taxon>Colletotrichum acutatum species complex</taxon>
    </lineage>
</organism>
<reference evidence="3" key="1">
    <citation type="submission" date="2021-12" db="EMBL/GenBank/DDBJ databases">
        <title>Comparative genomics, transcriptomics and evolutionary studies reveal genomic signatures of adaptation to plant cell wall in hemibiotrophic fungi.</title>
        <authorList>
            <consortium name="DOE Joint Genome Institute"/>
            <person name="Baroncelli R."/>
            <person name="Diaz J.F."/>
            <person name="Benocci T."/>
            <person name="Peng M."/>
            <person name="Battaglia E."/>
            <person name="Haridas S."/>
            <person name="Andreopoulos W."/>
            <person name="Labutti K."/>
            <person name="Pangilinan J."/>
            <person name="Floch G.L."/>
            <person name="Makela M.R."/>
            <person name="Henrissat B."/>
            <person name="Grigoriev I.V."/>
            <person name="Crouch J.A."/>
            <person name="De Vries R.P."/>
            <person name="Sukno S.A."/>
            <person name="Thon M.R."/>
        </authorList>
    </citation>
    <scope>NUCLEOTIDE SEQUENCE</scope>
    <source>
        <strain evidence="3">CBS 112980</strain>
    </source>
</reference>
<dbReference type="RefSeq" id="XP_060361826.1">
    <property type="nucleotide sequence ID" value="XM_060508880.1"/>
</dbReference>
<dbReference type="PROSITE" id="PS50297">
    <property type="entry name" value="ANK_REP_REGION"/>
    <property type="match status" value="1"/>
</dbReference>
<dbReference type="InterPro" id="IPR002110">
    <property type="entry name" value="Ankyrin_rpt"/>
</dbReference>
<feature type="compositionally biased region" description="Polar residues" evidence="2">
    <location>
        <begin position="214"/>
        <end position="228"/>
    </location>
</feature>
<evidence type="ECO:0000256" key="2">
    <source>
        <dbReference type="SAM" id="MobiDB-lite"/>
    </source>
</evidence>
<evidence type="ECO:0000313" key="4">
    <source>
        <dbReference type="Proteomes" id="UP001244207"/>
    </source>
</evidence>
<gene>
    <name evidence="3" type="ORF">BDZ83DRAFT_631083</name>
</gene>
<feature type="region of interest" description="Disordered" evidence="2">
    <location>
        <begin position="199"/>
        <end position="228"/>
    </location>
</feature>
<comment type="caution">
    <text evidence="3">The sequence shown here is derived from an EMBL/GenBank/DDBJ whole genome shotgun (WGS) entry which is preliminary data.</text>
</comment>
<keyword evidence="4" id="KW-1185">Reference proteome</keyword>
<evidence type="ECO:0000313" key="3">
    <source>
        <dbReference type="EMBL" id="KAK1720315.1"/>
    </source>
</evidence>
<dbReference type="SMART" id="SM00248">
    <property type="entry name" value="ANK"/>
    <property type="match status" value="1"/>
</dbReference>
<accession>A0AAD8XD18</accession>
<keyword evidence="1" id="KW-0040">ANK repeat</keyword>
<evidence type="ECO:0008006" key="5">
    <source>
        <dbReference type="Google" id="ProtNLM"/>
    </source>
</evidence>
<evidence type="ECO:0000256" key="1">
    <source>
        <dbReference type="PROSITE-ProRule" id="PRU00023"/>
    </source>
</evidence>
<protein>
    <recommendedName>
        <fullName evidence="5">Ankyrin repeat protein</fullName>
    </recommendedName>
</protein>
<proteinExistence type="predicted"/>
<dbReference type="EMBL" id="JAHMHS010000090">
    <property type="protein sequence ID" value="KAK1720315.1"/>
    <property type="molecule type" value="Genomic_DNA"/>
</dbReference>
<dbReference type="GeneID" id="85392779"/>
<dbReference type="InterPro" id="IPR036770">
    <property type="entry name" value="Ankyrin_rpt-contain_sf"/>
</dbReference>
<dbReference type="AlphaFoldDB" id="A0AAD8XD18"/>